<dbReference type="Proteomes" id="UP000324897">
    <property type="component" value="Chromosome 5"/>
</dbReference>
<keyword evidence="2" id="KW-0732">Signal</keyword>
<dbReference type="GO" id="GO:0005548">
    <property type="term" value="F:phospholipid transporter activity"/>
    <property type="evidence" value="ECO:0007669"/>
    <property type="project" value="InterPro"/>
</dbReference>
<comment type="subcellular location">
    <subcellularLocation>
        <location evidence="1">Nucleus</location>
    </subcellularLocation>
</comment>
<dbReference type="Gene3D" id="3.30.530.20">
    <property type="match status" value="2"/>
</dbReference>
<sequence length="357" mass="40778">MDSFCSLLLNFHVCSSLTLRAWDCSHLGFSEGLHVRSINIHLKHNVLHHAFPIGHCLLQTPNKRKTGKKLIHPLNSDSRSHQTWQILISLQLWFRSRSCILPNRIVMPMSMEEYEIGLSYTIMKMEQQNTNSKEGVEVLQQVPFEDEKLGKGQFTSKAYHLQRANLVVFIICHQCPLFSKCSLTIDTVSRPDNGCSDNVHNLTVEQLAARKVEIIDITSISRDYWSKVISAPKVDLTAFKSQKTQRGPLLKGWMDSCRPVVTTYKLVIMDAPIWGLGERLEDCIIAGERALFLACHRLCFAWIDEWYGMTLEQIREMERQTDMLLKKTLKNHGKAGSKHDGKRKTLKDEIAVVGSCT</sequence>
<feature type="chain" id="PRO_5023858633" description="Phosphatidylinositol transfer protein N-terminal domain-containing protein" evidence="2">
    <location>
        <begin position="17"/>
        <end position="357"/>
    </location>
</feature>
<organism evidence="4 5">
    <name type="scientific">Eragrostis curvula</name>
    <name type="common">weeping love grass</name>
    <dbReference type="NCBI Taxonomy" id="38414"/>
    <lineage>
        <taxon>Eukaryota</taxon>
        <taxon>Viridiplantae</taxon>
        <taxon>Streptophyta</taxon>
        <taxon>Embryophyta</taxon>
        <taxon>Tracheophyta</taxon>
        <taxon>Spermatophyta</taxon>
        <taxon>Magnoliopsida</taxon>
        <taxon>Liliopsida</taxon>
        <taxon>Poales</taxon>
        <taxon>Poaceae</taxon>
        <taxon>PACMAD clade</taxon>
        <taxon>Chloridoideae</taxon>
        <taxon>Eragrostideae</taxon>
        <taxon>Eragrostidinae</taxon>
        <taxon>Eragrostis</taxon>
    </lineage>
</organism>
<evidence type="ECO:0000256" key="1">
    <source>
        <dbReference type="ARBA" id="ARBA00004123"/>
    </source>
</evidence>
<gene>
    <name evidence="4" type="ORF">EJB05_07049</name>
</gene>
<evidence type="ECO:0000313" key="5">
    <source>
        <dbReference type="Proteomes" id="UP000324897"/>
    </source>
</evidence>
<dbReference type="InterPro" id="IPR023393">
    <property type="entry name" value="START-like_dom_sf"/>
</dbReference>
<dbReference type="OrthoDB" id="10053061at2759"/>
<dbReference type="InterPro" id="IPR001666">
    <property type="entry name" value="PI_transfer"/>
</dbReference>
<keyword evidence="5" id="KW-1185">Reference proteome</keyword>
<reference evidence="4 5" key="1">
    <citation type="journal article" date="2019" name="Sci. Rep.">
        <title>A high-quality genome of Eragrostis curvula grass provides insights into Poaceae evolution and supports new strategies to enhance forage quality.</title>
        <authorList>
            <person name="Carballo J."/>
            <person name="Santos B.A.C.M."/>
            <person name="Zappacosta D."/>
            <person name="Garbus I."/>
            <person name="Selva J.P."/>
            <person name="Gallo C.A."/>
            <person name="Diaz A."/>
            <person name="Albertini E."/>
            <person name="Caccamo M."/>
            <person name="Echenique V."/>
        </authorList>
    </citation>
    <scope>NUCLEOTIDE SEQUENCE [LARGE SCALE GENOMIC DNA]</scope>
    <source>
        <strain evidence="5">cv. Victoria</strain>
        <tissue evidence="4">Leaf</tissue>
    </source>
</reference>
<feature type="signal peptide" evidence="2">
    <location>
        <begin position="1"/>
        <end position="16"/>
    </location>
</feature>
<dbReference type="Gramene" id="TVU47446">
    <property type="protein sequence ID" value="TVU47446"/>
    <property type="gene ID" value="EJB05_07049"/>
</dbReference>
<evidence type="ECO:0000259" key="3">
    <source>
        <dbReference type="Pfam" id="PF02121"/>
    </source>
</evidence>
<dbReference type="EMBL" id="RWGY01000004">
    <property type="protein sequence ID" value="TVU47446.1"/>
    <property type="molecule type" value="Genomic_DNA"/>
</dbReference>
<dbReference type="PANTHER" id="PTHR10658">
    <property type="entry name" value="PHOSPHATIDYLINOSITOL TRANSFER PROTEIN"/>
    <property type="match status" value="1"/>
</dbReference>
<dbReference type="Pfam" id="PF02121">
    <property type="entry name" value="IP_trans"/>
    <property type="match status" value="2"/>
</dbReference>
<feature type="domain" description="Phosphatidylinositol transfer protein N-terminal" evidence="3">
    <location>
        <begin position="174"/>
        <end position="321"/>
    </location>
</feature>
<evidence type="ECO:0000256" key="2">
    <source>
        <dbReference type="SAM" id="SignalP"/>
    </source>
</evidence>
<dbReference type="PANTHER" id="PTHR10658:SF11">
    <property type="entry name" value="VIBRATOR, ISOFORM B"/>
    <property type="match status" value="1"/>
</dbReference>
<dbReference type="AlphaFoldDB" id="A0A5J9WHN0"/>
<proteinExistence type="predicted"/>
<comment type="caution">
    <text evidence="4">The sequence shown here is derived from an EMBL/GenBank/DDBJ whole genome shotgun (WGS) entry which is preliminary data.</text>
</comment>
<feature type="domain" description="Phosphatidylinositol transfer protein N-terminal" evidence="3">
    <location>
        <begin position="104"/>
        <end position="163"/>
    </location>
</feature>
<dbReference type="GO" id="GO:0005634">
    <property type="term" value="C:nucleus"/>
    <property type="evidence" value="ECO:0007669"/>
    <property type="project" value="UniProtKB-SubCell"/>
</dbReference>
<protein>
    <recommendedName>
        <fullName evidence="3">Phosphatidylinositol transfer protein N-terminal domain-containing protein</fullName>
    </recommendedName>
</protein>
<dbReference type="SUPFAM" id="SSF55961">
    <property type="entry name" value="Bet v1-like"/>
    <property type="match status" value="1"/>
</dbReference>
<accession>A0A5J9WHN0</accession>
<dbReference type="InterPro" id="IPR055261">
    <property type="entry name" value="PI_transfer_N"/>
</dbReference>
<evidence type="ECO:0000313" key="4">
    <source>
        <dbReference type="EMBL" id="TVU47446.1"/>
    </source>
</evidence>
<name>A0A5J9WHN0_9POAL</name>